<dbReference type="AlphaFoldDB" id="A0A4R6SMC8"/>
<dbReference type="SUPFAM" id="SSF49764">
    <property type="entry name" value="HSP20-like chaperones"/>
    <property type="match status" value="1"/>
</dbReference>
<sequence length="160" mass="17670">MAIAVRSVWDPFGALVRQRDGEFDRLVRRAFGTGTVTGFVPAADVVRDGSDVVVTLELPGVDIDNDVQVEVVEGRLRVSGNRSEQKSSDKDGIVVRETRFGSFHREFALPEHVTADDVDADYDRGLLKIRVRGVSKPKVEPRRIQVRSIAPAQAEDTAIE</sequence>
<dbReference type="PANTHER" id="PTHR11527">
    <property type="entry name" value="HEAT-SHOCK PROTEIN 20 FAMILY MEMBER"/>
    <property type="match status" value="1"/>
</dbReference>
<protein>
    <submittedName>
        <fullName evidence="4">HSP20 family protein</fullName>
    </submittedName>
</protein>
<gene>
    <name evidence="4" type="ORF">EV186_1011005</name>
</gene>
<dbReference type="Gene3D" id="2.60.40.790">
    <property type="match status" value="1"/>
</dbReference>
<dbReference type="CDD" id="cd06464">
    <property type="entry name" value="ACD_sHsps-like"/>
    <property type="match status" value="1"/>
</dbReference>
<evidence type="ECO:0000313" key="5">
    <source>
        <dbReference type="Proteomes" id="UP000295444"/>
    </source>
</evidence>
<dbReference type="Proteomes" id="UP000295444">
    <property type="component" value="Unassembled WGS sequence"/>
</dbReference>
<dbReference type="InterPro" id="IPR008978">
    <property type="entry name" value="HSP20-like_chaperone"/>
</dbReference>
<evidence type="ECO:0000256" key="1">
    <source>
        <dbReference type="PROSITE-ProRule" id="PRU00285"/>
    </source>
</evidence>
<dbReference type="InterPro" id="IPR031107">
    <property type="entry name" value="Small_HSP"/>
</dbReference>
<keyword evidence="5" id="KW-1185">Reference proteome</keyword>
<evidence type="ECO:0000313" key="4">
    <source>
        <dbReference type="EMBL" id="TDQ05041.1"/>
    </source>
</evidence>
<name>A0A4R6SMC8_LABRH</name>
<feature type="domain" description="SHSP" evidence="3">
    <location>
        <begin position="34"/>
        <end position="149"/>
    </location>
</feature>
<comment type="caution">
    <text evidence="4">The sequence shown here is derived from an EMBL/GenBank/DDBJ whole genome shotgun (WGS) entry which is preliminary data.</text>
</comment>
<proteinExistence type="inferred from homology"/>
<dbReference type="Pfam" id="PF00011">
    <property type="entry name" value="HSP20"/>
    <property type="match status" value="1"/>
</dbReference>
<evidence type="ECO:0000259" key="3">
    <source>
        <dbReference type="PROSITE" id="PS01031"/>
    </source>
</evidence>
<evidence type="ECO:0000256" key="2">
    <source>
        <dbReference type="RuleBase" id="RU003616"/>
    </source>
</evidence>
<dbReference type="RefSeq" id="WP_133847858.1">
    <property type="nucleotide sequence ID" value="NZ_SNXZ01000001.1"/>
</dbReference>
<accession>A0A4R6SMC8</accession>
<dbReference type="InterPro" id="IPR002068">
    <property type="entry name" value="A-crystallin/Hsp20_dom"/>
</dbReference>
<reference evidence="4 5" key="1">
    <citation type="submission" date="2019-03" db="EMBL/GenBank/DDBJ databases">
        <title>Genomic Encyclopedia of Type Strains, Phase IV (KMG-IV): sequencing the most valuable type-strain genomes for metagenomic binning, comparative biology and taxonomic classification.</title>
        <authorList>
            <person name="Goeker M."/>
        </authorList>
    </citation>
    <scope>NUCLEOTIDE SEQUENCE [LARGE SCALE GENOMIC DNA]</scope>
    <source>
        <strain evidence="4 5">DSM 45361</strain>
    </source>
</reference>
<organism evidence="4 5">
    <name type="scientific">Labedaea rhizosphaerae</name>
    <dbReference type="NCBI Taxonomy" id="598644"/>
    <lineage>
        <taxon>Bacteria</taxon>
        <taxon>Bacillati</taxon>
        <taxon>Actinomycetota</taxon>
        <taxon>Actinomycetes</taxon>
        <taxon>Pseudonocardiales</taxon>
        <taxon>Pseudonocardiaceae</taxon>
        <taxon>Labedaea</taxon>
    </lineage>
</organism>
<dbReference type="PROSITE" id="PS01031">
    <property type="entry name" value="SHSP"/>
    <property type="match status" value="1"/>
</dbReference>
<dbReference type="OrthoDB" id="3855217at2"/>
<dbReference type="EMBL" id="SNXZ01000001">
    <property type="protein sequence ID" value="TDQ05041.1"/>
    <property type="molecule type" value="Genomic_DNA"/>
</dbReference>
<comment type="similarity">
    <text evidence="1 2">Belongs to the small heat shock protein (HSP20) family.</text>
</comment>